<reference evidence="4" key="1">
    <citation type="submission" date="2016-09" db="EMBL/GenBank/DDBJ databases">
        <authorList>
            <person name="Greninger A.L."/>
            <person name="Jerome K.R."/>
            <person name="Mcnair B."/>
            <person name="Wallis C."/>
            <person name="Fang F."/>
        </authorList>
    </citation>
    <scope>NUCLEOTIDE SEQUENCE [LARGE SCALE GENOMIC DNA]</scope>
    <source>
        <strain evidence="4">M7</strain>
    </source>
</reference>
<evidence type="ECO:0000256" key="2">
    <source>
        <dbReference type="ARBA" id="ARBA00022679"/>
    </source>
</evidence>
<sequence>MSSTPTAKADGTVLTGVSETALLTLQVRATEARRPDSILDDPMAVQLVDSIDFDFAKFGPSRRQDMAVRALAFDRHARRYLRDHPKATVVALAEGLQTSFYRLDAADVGQEFRWLTVDLAPMIELRRKLLPASDRVQMVAQSALDFTWMDKVDTGHGVFITAEGLLMYLQPEEALGLIAECAKRFPGAQMMFDLPPAWFAAATTRGVLRPSLRYRVPPMPFSLTPSQVANLVHEIPGIRAVHDVPIPPGRGKVFNTLLWTAQRLPVFDAVRPVFVLLEFG</sequence>
<dbReference type="SUPFAM" id="SSF53335">
    <property type="entry name" value="S-adenosyl-L-methionine-dependent methyltransferases"/>
    <property type="match status" value="1"/>
</dbReference>
<keyword evidence="4" id="KW-1185">Reference proteome</keyword>
<proteinExistence type="predicted"/>
<dbReference type="Gene3D" id="3.40.50.150">
    <property type="entry name" value="Vaccinia Virus protein VP39"/>
    <property type="match status" value="1"/>
</dbReference>
<keyword evidence="1 3" id="KW-0489">Methyltransferase</keyword>
<dbReference type="Proteomes" id="UP000094243">
    <property type="component" value="Unassembled WGS sequence"/>
</dbReference>
<dbReference type="GO" id="GO:0008168">
    <property type="term" value="F:methyltransferase activity"/>
    <property type="evidence" value="ECO:0007669"/>
    <property type="project" value="UniProtKB-KW"/>
</dbReference>
<dbReference type="EMBL" id="MIGZ01000028">
    <property type="protein sequence ID" value="ODQ94951.1"/>
    <property type="molecule type" value="Genomic_DNA"/>
</dbReference>
<protein>
    <submittedName>
        <fullName evidence="3">Methyltransferase</fullName>
    </submittedName>
</protein>
<dbReference type="Pfam" id="PF04072">
    <property type="entry name" value="LCM"/>
    <property type="match status" value="1"/>
</dbReference>
<dbReference type="PANTHER" id="PTHR43619">
    <property type="entry name" value="S-ADENOSYL-L-METHIONINE-DEPENDENT METHYLTRANSFERASE YKTD-RELATED"/>
    <property type="match status" value="1"/>
</dbReference>
<evidence type="ECO:0000313" key="4">
    <source>
        <dbReference type="Proteomes" id="UP000094243"/>
    </source>
</evidence>
<gene>
    <name evidence="3" type="ORF">BHQ17_07150</name>
</gene>
<accession>A0A1E3RYQ8</accession>
<keyword evidence="2 3" id="KW-0808">Transferase</keyword>
<dbReference type="InterPro" id="IPR007213">
    <property type="entry name" value="Ppm1/Ppm2/Tcmp"/>
</dbReference>
<evidence type="ECO:0000256" key="1">
    <source>
        <dbReference type="ARBA" id="ARBA00022603"/>
    </source>
</evidence>
<comment type="caution">
    <text evidence="3">The sequence shown here is derived from an EMBL/GenBank/DDBJ whole genome shotgun (WGS) entry which is preliminary data.</text>
</comment>
<evidence type="ECO:0000313" key="3">
    <source>
        <dbReference type="EMBL" id="ODQ94951.1"/>
    </source>
</evidence>
<dbReference type="PIRSF" id="PIRSF028177">
    <property type="entry name" value="Polyketide_synth_Omtfrase_TcmP"/>
    <property type="match status" value="1"/>
</dbReference>
<dbReference type="OrthoDB" id="9800233at2"/>
<dbReference type="AlphaFoldDB" id="A0A1E3RYQ8"/>
<dbReference type="PANTHER" id="PTHR43619:SF2">
    <property type="entry name" value="S-ADENOSYL-L-METHIONINE-DEPENDENT METHYLTRANSFERASES SUPERFAMILY PROTEIN"/>
    <property type="match status" value="1"/>
</dbReference>
<organism evidence="3 4">
    <name type="scientific">Mycolicibacterium holsaticum</name>
    <dbReference type="NCBI Taxonomy" id="152142"/>
    <lineage>
        <taxon>Bacteria</taxon>
        <taxon>Bacillati</taxon>
        <taxon>Actinomycetota</taxon>
        <taxon>Actinomycetes</taxon>
        <taxon>Mycobacteriales</taxon>
        <taxon>Mycobacteriaceae</taxon>
        <taxon>Mycolicibacterium</taxon>
    </lineage>
</organism>
<dbReference type="InterPro" id="IPR016874">
    <property type="entry name" value="TcmP-like"/>
</dbReference>
<name>A0A1E3RYQ8_9MYCO</name>
<dbReference type="RefSeq" id="WP_069404518.1">
    <property type="nucleotide sequence ID" value="NZ_JBHRZJ010000002.1"/>
</dbReference>
<dbReference type="InterPro" id="IPR029063">
    <property type="entry name" value="SAM-dependent_MTases_sf"/>
</dbReference>
<dbReference type="GO" id="GO:0032259">
    <property type="term" value="P:methylation"/>
    <property type="evidence" value="ECO:0007669"/>
    <property type="project" value="UniProtKB-KW"/>
</dbReference>